<feature type="domain" description="Peptidase M48" evidence="7">
    <location>
        <begin position="35"/>
        <end position="205"/>
    </location>
</feature>
<dbReference type="GO" id="GO:0016020">
    <property type="term" value="C:membrane"/>
    <property type="evidence" value="ECO:0007669"/>
    <property type="project" value="TreeGrafter"/>
</dbReference>
<evidence type="ECO:0000313" key="8">
    <source>
        <dbReference type="EMBL" id="MBB6053237.1"/>
    </source>
</evidence>
<evidence type="ECO:0000256" key="1">
    <source>
        <dbReference type="ARBA" id="ARBA00001947"/>
    </source>
</evidence>
<evidence type="ECO:0000256" key="6">
    <source>
        <dbReference type="ARBA" id="ARBA00023049"/>
    </source>
</evidence>
<dbReference type="GO" id="GO:0004222">
    <property type="term" value="F:metalloendopeptidase activity"/>
    <property type="evidence" value="ECO:0007669"/>
    <property type="project" value="InterPro"/>
</dbReference>
<dbReference type="GO" id="GO:0051603">
    <property type="term" value="P:proteolysis involved in protein catabolic process"/>
    <property type="evidence" value="ECO:0007669"/>
    <property type="project" value="TreeGrafter"/>
</dbReference>
<evidence type="ECO:0000256" key="3">
    <source>
        <dbReference type="ARBA" id="ARBA00022723"/>
    </source>
</evidence>
<organism evidence="8 9">
    <name type="scientific">Armatimonas rosea</name>
    <dbReference type="NCBI Taxonomy" id="685828"/>
    <lineage>
        <taxon>Bacteria</taxon>
        <taxon>Bacillati</taxon>
        <taxon>Armatimonadota</taxon>
        <taxon>Armatimonadia</taxon>
        <taxon>Armatimonadales</taxon>
        <taxon>Armatimonadaceae</taxon>
        <taxon>Armatimonas</taxon>
    </lineage>
</organism>
<dbReference type="Pfam" id="PF01435">
    <property type="entry name" value="Peptidase_M48"/>
    <property type="match status" value="1"/>
</dbReference>
<dbReference type="Proteomes" id="UP000520814">
    <property type="component" value="Unassembled WGS sequence"/>
</dbReference>
<dbReference type="GO" id="GO:0046872">
    <property type="term" value="F:metal ion binding"/>
    <property type="evidence" value="ECO:0007669"/>
    <property type="project" value="UniProtKB-KW"/>
</dbReference>
<accession>A0A7W9WA53</accession>
<name>A0A7W9WA53_ARMRO</name>
<keyword evidence="3" id="KW-0479">Metal-binding</keyword>
<reference evidence="8 9" key="1">
    <citation type="submission" date="2020-08" db="EMBL/GenBank/DDBJ databases">
        <title>Genomic Encyclopedia of Type Strains, Phase IV (KMG-IV): sequencing the most valuable type-strain genomes for metagenomic binning, comparative biology and taxonomic classification.</title>
        <authorList>
            <person name="Goeker M."/>
        </authorList>
    </citation>
    <scope>NUCLEOTIDE SEQUENCE [LARGE SCALE GENOMIC DNA]</scope>
    <source>
        <strain evidence="8 9">DSM 23562</strain>
    </source>
</reference>
<dbReference type="RefSeq" id="WP_184203337.1">
    <property type="nucleotide sequence ID" value="NZ_JACHGW010000006.1"/>
</dbReference>
<dbReference type="PANTHER" id="PTHR22726">
    <property type="entry name" value="METALLOENDOPEPTIDASE OMA1"/>
    <property type="match status" value="1"/>
</dbReference>
<keyword evidence="6" id="KW-0482">Metalloprotease</keyword>
<protein>
    <recommendedName>
        <fullName evidence="7">Peptidase M48 domain-containing protein</fullName>
    </recommendedName>
</protein>
<dbReference type="InterPro" id="IPR051156">
    <property type="entry name" value="Mito/Outer_Membr_Metalloprot"/>
</dbReference>
<evidence type="ECO:0000256" key="2">
    <source>
        <dbReference type="ARBA" id="ARBA00022670"/>
    </source>
</evidence>
<dbReference type="PANTHER" id="PTHR22726:SF1">
    <property type="entry name" value="METALLOENDOPEPTIDASE OMA1, MITOCHONDRIAL"/>
    <property type="match status" value="1"/>
</dbReference>
<evidence type="ECO:0000256" key="5">
    <source>
        <dbReference type="ARBA" id="ARBA00022833"/>
    </source>
</evidence>
<keyword evidence="2" id="KW-0645">Protease</keyword>
<comment type="cofactor">
    <cofactor evidence="1">
        <name>Zn(2+)</name>
        <dbReference type="ChEBI" id="CHEBI:29105"/>
    </cofactor>
</comment>
<proteinExistence type="predicted"/>
<dbReference type="AlphaFoldDB" id="A0A7W9WA53"/>
<dbReference type="InterPro" id="IPR001915">
    <property type="entry name" value="Peptidase_M48"/>
</dbReference>
<dbReference type="EMBL" id="JACHGW010000006">
    <property type="protein sequence ID" value="MBB6053237.1"/>
    <property type="molecule type" value="Genomic_DNA"/>
</dbReference>
<keyword evidence="5" id="KW-0862">Zinc</keyword>
<comment type="caution">
    <text evidence="8">The sequence shown here is derived from an EMBL/GenBank/DDBJ whole genome shotgun (WGS) entry which is preliminary data.</text>
</comment>
<sequence>MKRPDTLANELEKLLGRASSDALIGASGVDDDPLLAGWVTRIGGEVTAHSDRLDSKPEFLILGSDVANALTLPGSKVLVTRGLLDEITSDDELAGVLAHESAHVAKRHAWQQIEGNALFALAMRLLKPKGALLQQGLPILNLLRALAQSRDNEYQADHVGLGFAAAAGYAPLGLLRFIETMASGPMARWEEYFATHPPGAKRAQAGRALALLQDTSPDSRATLAAGFAQRGFVGVAELARLGRDPLALPTLSAPQIPEGLRDQRLALERSQSALLKGLLKTYKPLVTASTLQQLLLLTAPSQDIRFLALATHAYLVQFRIQDTYARTVRSLRVAAPVWDDLATGSHGDPRECELGRAEVKEALRRLEGVPAPLQRASQAALTALADLQLGRFYHLSSGAQWTRIGAIEGLVRYAESELSRADKAAGIAWRFLSLARIRRYQRRLTALVPQDNTEARGVWQELAARRLGRPPDAAQSTGEASLRTALLVQLGKEIPRLGPALSVEGVAQSGGIPENIATVLRLLTLDVERELAARAYLRQKS</sequence>
<evidence type="ECO:0000259" key="7">
    <source>
        <dbReference type="Pfam" id="PF01435"/>
    </source>
</evidence>
<keyword evidence="4" id="KW-0378">Hydrolase</keyword>
<evidence type="ECO:0000313" key="9">
    <source>
        <dbReference type="Proteomes" id="UP000520814"/>
    </source>
</evidence>
<dbReference type="Gene3D" id="3.30.2010.10">
    <property type="entry name" value="Metalloproteases ('zincins'), catalytic domain"/>
    <property type="match status" value="1"/>
</dbReference>
<evidence type="ECO:0000256" key="4">
    <source>
        <dbReference type="ARBA" id="ARBA00022801"/>
    </source>
</evidence>
<gene>
    <name evidence="8" type="ORF">HNQ39_005071</name>
</gene>
<keyword evidence="9" id="KW-1185">Reference proteome</keyword>